<dbReference type="Gene3D" id="3.30.750.170">
    <property type="match status" value="1"/>
</dbReference>
<dbReference type="EMBL" id="FXWL01000002">
    <property type="protein sequence ID" value="SMQ77270.1"/>
    <property type="molecule type" value="Genomic_DNA"/>
</dbReference>
<dbReference type="Proteomes" id="UP000194469">
    <property type="component" value="Unassembled WGS sequence"/>
</dbReference>
<sequence>MAKPRVPLTALTMAALMLASCGGGGGGSTAGSGPVTVTPTPSPTPTPTASCGLSAQQSFAKSVIDEWYLFPNDVATNVNPASYSTVQDYIDALVAPARAQSKDRYFTYVTSIAEEEAYYSSGSSAGFGVRLTYDPSTQRVIIAEAYEGAPALAAGIDRGTQILAIGTSAANLRSVADIVASEGTAGITNALGPSDPGVTRLLRISDAGGTRDVSVTKADYNIDPVSDRYGAKVITEGGQSYGYINLRTFISSADDQLKDAFLNFRNQGITNVVVDLRYNGGGLVATAELFGDLLGRNRAASDVFSRTSFRASKSANDETHNFTPTAQSIAPTRIAFIGTGSTASASELVINGMLPWLGTNMTLVGSNTYGKPVGQIALDKSECDERMRVIAFSTGNASGPSDYFTGLAPKIANSCAAADDLDYPLGDVREASVRAAIDFLSGQSCTTRIADASIGAGAQAGRTRVTVEPEMLVPEKPRAAQRELPGLF</sequence>
<proteinExistence type="predicted"/>
<feature type="chain" id="PRO_5012283272" evidence="2">
    <location>
        <begin position="20"/>
        <end position="488"/>
    </location>
</feature>
<dbReference type="GO" id="GO:0030288">
    <property type="term" value="C:outer membrane-bounded periplasmic space"/>
    <property type="evidence" value="ECO:0007669"/>
    <property type="project" value="TreeGrafter"/>
</dbReference>
<dbReference type="GO" id="GO:0004175">
    <property type="term" value="F:endopeptidase activity"/>
    <property type="evidence" value="ECO:0007669"/>
    <property type="project" value="TreeGrafter"/>
</dbReference>
<dbReference type="GO" id="GO:0006508">
    <property type="term" value="P:proteolysis"/>
    <property type="evidence" value="ECO:0007669"/>
    <property type="project" value="InterPro"/>
</dbReference>
<name>A0A1Y6FVR6_9SPHN</name>
<keyword evidence="5" id="KW-1185">Reference proteome</keyword>
<feature type="domain" description="Tail specific protease" evidence="3">
    <location>
        <begin position="208"/>
        <end position="414"/>
    </location>
</feature>
<dbReference type="InterPro" id="IPR005151">
    <property type="entry name" value="Tail-specific_protease"/>
</dbReference>
<dbReference type="InterPro" id="IPR036034">
    <property type="entry name" value="PDZ_sf"/>
</dbReference>
<dbReference type="Gene3D" id="3.90.226.10">
    <property type="entry name" value="2-enoyl-CoA Hydratase, Chain A, domain 1"/>
    <property type="match status" value="1"/>
</dbReference>
<dbReference type="SUPFAM" id="SSF52096">
    <property type="entry name" value="ClpP/crotonase"/>
    <property type="match status" value="1"/>
</dbReference>
<feature type="region of interest" description="Disordered" evidence="1">
    <location>
        <begin position="28"/>
        <end position="51"/>
    </location>
</feature>
<reference evidence="5" key="1">
    <citation type="submission" date="2017-04" db="EMBL/GenBank/DDBJ databases">
        <authorList>
            <person name="Varghese N."/>
            <person name="Submissions S."/>
        </authorList>
    </citation>
    <scope>NUCLEOTIDE SEQUENCE [LARGE SCALE GENOMIC DNA]</scope>
    <source>
        <strain evidence="5">UI2</strain>
    </source>
</reference>
<dbReference type="GeneID" id="303002993"/>
<dbReference type="PANTHER" id="PTHR32060">
    <property type="entry name" value="TAIL-SPECIFIC PROTEASE"/>
    <property type="match status" value="1"/>
</dbReference>
<dbReference type="GO" id="GO:0008236">
    <property type="term" value="F:serine-type peptidase activity"/>
    <property type="evidence" value="ECO:0007669"/>
    <property type="project" value="InterPro"/>
</dbReference>
<keyword evidence="2" id="KW-0732">Signal</keyword>
<feature type="signal peptide" evidence="2">
    <location>
        <begin position="1"/>
        <end position="19"/>
    </location>
</feature>
<organism evidence="4 5">
    <name type="scientific">Sphingopyxis terrae subsp. ummariensis</name>
    <dbReference type="NCBI Taxonomy" id="429001"/>
    <lineage>
        <taxon>Bacteria</taxon>
        <taxon>Pseudomonadati</taxon>
        <taxon>Pseudomonadota</taxon>
        <taxon>Alphaproteobacteria</taxon>
        <taxon>Sphingomonadales</taxon>
        <taxon>Sphingomonadaceae</taxon>
        <taxon>Sphingopyxis</taxon>
    </lineage>
</organism>
<dbReference type="RefSeq" id="WP_086457475.1">
    <property type="nucleotide sequence ID" value="NZ_FXWL01000002.1"/>
</dbReference>
<dbReference type="InterPro" id="IPR029045">
    <property type="entry name" value="ClpP/crotonase-like_dom_sf"/>
</dbReference>
<gene>
    <name evidence="4" type="ORF">SAMN06295984_2678</name>
</gene>
<dbReference type="PANTHER" id="PTHR32060:SF30">
    <property type="entry name" value="CARBOXY-TERMINAL PROCESSING PROTEASE CTPA"/>
    <property type="match status" value="1"/>
</dbReference>
<dbReference type="SMART" id="SM00245">
    <property type="entry name" value="TSPc"/>
    <property type="match status" value="1"/>
</dbReference>
<evidence type="ECO:0000256" key="2">
    <source>
        <dbReference type="SAM" id="SignalP"/>
    </source>
</evidence>
<evidence type="ECO:0000259" key="3">
    <source>
        <dbReference type="SMART" id="SM00245"/>
    </source>
</evidence>
<dbReference type="Gene3D" id="2.30.42.10">
    <property type="match status" value="1"/>
</dbReference>
<protein>
    <submittedName>
        <fullName evidence="4">Peptidase family S41</fullName>
    </submittedName>
</protein>
<evidence type="ECO:0000313" key="4">
    <source>
        <dbReference type="EMBL" id="SMQ77270.1"/>
    </source>
</evidence>
<accession>A0A1Y6FVR6</accession>
<dbReference type="CDD" id="cd07561">
    <property type="entry name" value="Peptidase_S41_CPP_like"/>
    <property type="match status" value="1"/>
</dbReference>
<dbReference type="Pfam" id="PF03572">
    <property type="entry name" value="Peptidase_S41"/>
    <property type="match status" value="1"/>
</dbReference>
<dbReference type="AlphaFoldDB" id="A0A1Y6FVR6"/>
<evidence type="ECO:0000256" key="1">
    <source>
        <dbReference type="SAM" id="MobiDB-lite"/>
    </source>
</evidence>
<evidence type="ECO:0000313" key="5">
    <source>
        <dbReference type="Proteomes" id="UP000194469"/>
    </source>
</evidence>
<dbReference type="PROSITE" id="PS51257">
    <property type="entry name" value="PROKAR_LIPOPROTEIN"/>
    <property type="match status" value="1"/>
</dbReference>
<dbReference type="GO" id="GO:0007165">
    <property type="term" value="P:signal transduction"/>
    <property type="evidence" value="ECO:0007669"/>
    <property type="project" value="TreeGrafter"/>
</dbReference>